<evidence type="ECO:0000313" key="2">
    <source>
        <dbReference type="Proteomes" id="UP000019384"/>
    </source>
</evidence>
<dbReference type="HOGENOM" id="CLU_2333898_0_0_1"/>
<dbReference type="AlphaFoldDB" id="W6MWB8"/>
<reference evidence="1" key="1">
    <citation type="submission" date="2013-12" db="EMBL/GenBank/DDBJ databases">
        <authorList>
            <person name="Genoscope - CEA"/>
        </authorList>
    </citation>
    <scope>NUCLEOTIDE SEQUENCE</scope>
    <source>
        <strain evidence="1">CBS 1993</strain>
    </source>
</reference>
<name>W6MWB8_9ASCO</name>
<evidence type="ECO:0000313" key="1">
    <source>
        <dbReference type="EMBL" id="CDK27170.1"/>
    </source>
</evidence>
<accession>W6MWB8</accession>
<dbReference type="Proteomes" id="UP000019384">
    <property type="component" value="Unassembled WGS sequence"/>
</dbReference>
<dbReference type="EMBL" id="HG793128">
    <property type="protein sequence ID" value="CDK27170.1"/>
    <property type="molecule type" value="Genomic_DNA"/>
</dbReference>
<reference evidence="1" key="2">
    <citation type="submission" date="2014-02" db="EMBL/GenBank/DDBJ databases">
        <title>Complete DNA sequence of /Kuraishia capsulata/ illustrates novel genomic features among budding yeasts (/Saccharomycotina/).</title>
        <authorList>
            <person name="Morales L."/>
            <person name="Noel B."/>
            <person name="Porcel B."/>
            <person name="Marcet-Houben M."/>
            <person name="Hullo M-F."/>
            <person name="Sacerdot C."/>
            <person name="Tekaia F."/>
            <person name="Leh-Louis V."/>
            <person name="Despons L."/>
            <person name="Khanna V."/>
            <person name="Aury J-M."/>
            <person name="Barbe V."/>
            <person name="Couloux A."/>
            <person name="Labadie K."/>
            <person name="Pelletier E."/>
            <person name="Souciet J-L."/>
            <person name="Boekhout T."/>
            <person name="Gabaldon T."/>
            <person name="Wincker P."/>
            <person name="Dujon B."/>
        </authorList>
    </citation>
    <scope>NUCLEOTIDE SEQUENCE</scope>
    <source>
        <strain evidence="1">CBS 1993</strain>
    </source>
</reference>
<gene>
    <name evidence="1" type="ORF">KUCA_T00003147001</name>
</gene>
<dbReference type="GeneID" id="34520554"/>
<proteinExistence type="predicted"/>
<organism evidence="1 2">
    <name type="scientific">Kuraishia capsulata CBS 1993</name>
    <dbReference type="NCBI Taxonomy" id="1382522"/>
    <lineage>
        <taxon>Eukaryota</taxon>
        <taxon>Fungi</taxon>
        <taxon>Dikarya</taxon>
        <taxon>Ascomycota</taxon>
        <taxon>Saccharomycotina</taxon>
        <taxon>Pichiomycetes</taxon>
        <taxon>Pichiales</taxon>
        <taxon>Pichiaceae</taxon>
        <taxon>Kuraishia</taxon>
    </lineage>
</organism>
<protein>
    <submittedName>
        <fullName evidence="1">Uncharacterized protein</fullName>
    </submittedName>
</protein>
<dbReference type="RefSeq" id="XP_022459166.1">
    <property type="nucleotide sequence ID" value="XM_022601533.1"/>
</dbReference>
<keyword evidence="2" id="KW-1185">Reference proteome</keyword>
<sequence>MRKLDPYNRITQRLKLIFDSDPLLFPFSSSTKETLKFQNCTQWTPQQQTLPPPVAAQVPFASADLAVNALLATPLNYKRYSFCLVFAFLSFSAQNSRF</sequence>